<dbReference type="KEGG" id="mlir:LPB04_05080"/>
<name>A0A7L9UCI8_9BURK</name>
<evidence type="ECO:0000313" key="4">
    <source>
        <dbReference type="Proteomes" id="UP000593875"/>
    </source>
</evidence>
<gene>
    <name evidence="3" type="ORF">LPB04_05080</name>
</gene>
<dbReference type="Gene3D" id="3.40.50.1820">
    <property type="entry name" value="alpha/beta hydrolase"/>
    <property type="match status" value="1"/>
</dbReference>
<organism evidence="3 4">
    <name type="scientific">Massilia litorea</name>
    <dbReference type="NCBI Taxonomy" id="2769491"/>
    <lineage>
        <taxon>Bacteria</taxon>
        <taxon>Pseudomonadati</taxon>
        <taxon>Pseudomonadota</taxon>
        <taxon>Betaproteobacteria</taxon>
        <taxon>Burkholderiales</taxon>
        <taxon>Oxalobacteraceae</taxon>
        <taxon>Telluria group</taxon>
        <taxon>Massilia</taxon>
    </lineage>
</organism>
<dbReference type="PANTHER" id="PTHR40841">
    <property type="entry name" value="SIDEROPHORE TRIACETYLFUSARININE C ESTERASE"/>
    <property type="match status" value="1"/>
</dbReference>
<dbReference type="EMBL" id="CP062941">
    <property type="protein sequence ID" value="QOL51885.1"/>
    <property type="molecule type" value="Genomic_DNA"/>
</dbReference>
<dbReference type="InterPro" id="IPR029058">
    <property type="entry name" value="AB_hydrolase_fold"/>
</dbReference>
<proteinExistence type="inferred from homology"/>
<evidence type="ECO:0000256" key="1">
    <source>
        <dbReference type="ARBA" id="ARBA00005622"/>
    </source>
</evidence>
<keyword evidence="4" id="KW-1185">Reference proteome</keyword>
<dbReference type="InterPro" id="IPR000801">
    <property type="entry name" value="Esterase-like"/>
</dbReference>
<reference evidence="3 4" key="1">
    <citation type="submission" date="2020-10" db="EMBL/GenBank/DDBJ databases">
        <title>Genome sequencing of Massilia sp. LPB0304.</title>
        <authorList>
            <person name="Kim J."/>
        </authorList>
    </citation>
    <scope>NUCLEOTIDE SEQUENCE [LARGE SCALE GENOMIC DNA]</scope>
    <source>
        <strain evidence="3 4">LPB0304</strain>
    </source>
</reference>
<dbReference type="GO" id="GO:0016788">
    <property type="term" value="F:hydrolase activity, acting on ester bonds"/>
    <property type="evidence" value="ECO:0007669"/>
    <property type="project" value="TreeGrafter"/>
</dbReference>
<keyword evidence="2 3" id="KW-0378">Hydrolase</keyword>
<dbReference type="InterPro" id="IPR052558">
    <property type="entry name" value="Siderophore_Hydrolase_D"/>
</dbReference>
<comment type="similarity">
    <text evidence="1">Belongs to the esterase D family.</text>
</comment>
<dbReference type="AlphaFoldDB" id="A0A7L9UCI8"/>
<dbReference type="Proteomes" id="UP000593875">
    <property type="component" value="Chromosome"/>
</dbReference>
<evidence type="ECO:0000256" key="2">
    <source>
        <dbReference type="ARBA" id="ARBA00022801"/>
    </source>
</evidence>
<sequence length="314" mass="35300">MVALPQIGRAPSQPERELKQLVFGFALLAAAGAASAQTPVPYTLENTEVRELHARKLKRDYQVFVALPDSYQGSTRSYPVVFVTDANYAFPIARNITQRLTKHAGMEETIVVGLSYAKGDTGVYSRRRDYTPTVPRKHDYRSDMPGRNVALGEAPAYARFIADEVIPLIAKHYRADMKRKFFVGHSYGSLLGLQILFSEPRMFEHYILGSPSLWYDGGVMFDRLETYGERHRDLPANVFFGIGALERLAPGKKRSRDEDNADMVADLRDFDSALKAHRYPGLHTQVKVFAEEDHASVFPLVLTHGLRAVLPSKK</sequence>
<dbReference type="Pfam" id="PF00756">
    <property type="entry name" value="Esterase"/>
    <property type="match status" value="1"/>
</dbReference>
<dbReference type="SUPFAM" id="SSF53474">
    <property type="entry name" value="alpha/beta-Hydrolases"/>
    <property type="match status" value="1"/>
</dbReference>
<protein>
    <submittedName>
        <fullName evidence="3">Alpha/beta hydrolase</fullName>
    </submittedName>
</protein>
<dbReference type="PANTHER" id="PTHR40841:SF2">
    <property type="entry name" value="SIDEROPHORE-DEGRADING ESTERASE (EUROFUNG)"/>
    <property type="match status" value="1"/>
</dbReference>
<accession>A0A7L9UCI8</accession>
<evidence type="ECO:0000313" key="3">
    <source>
        <dbReference type="EMBL" id="QOL51885.1"/>
    </source>
</evidence>